<dbReference type="SUPFAM" id="SSF81593">
    <property type="entry name" value="Nucleotidyltransferase substrate binding subunit/domain"/>
    <property type="match status" value="1"/>
</dbReference>
<gene>
    <name evidence="1" type="ORF">MNBD_GAMMA07-2270</name>
</gene>
<accession>A0A3B0X4M3</accession>
<reference evidence="1" key="1">
    <citation type="submission" date="2018-06" db="EMBL/GenBank/DDBJ databases">
        <authorList>
            <person name="Zhirakovskaya E."/>
        </authorList>
    </citation>
    <scope>NUCLEOTIDE SEQUENCE</scope>
</reference>
<proteinExistence type="predicted"/>
<dbReference type="Gene3D" id="1.20.120.330">
    <property type="entry name" value="Nucleotidyltransferases domain 2"/>
    <property type="match status" value="1"/>
</dbReference>
<sequence>MTAANSARYLFLLEVCYKEAMLLEGTVKRLFIAPINNEWVEALDNTPELAERVDAFVARFGRLQDTIGDKLIPELRRQMLEVPMAALDNLNRMEKLGLLSSVINWVEARNLRNRLVHEYMNNSEEFASALNRAHQLVALLVETYNQINRYAKSHFEGEVVNWPGTIEQ</sequence>
<dbReference type="AlphaFoldDB" id="A0A3B0X4M3"/>
<evidence type="ECO:0000313" key="1">
    <source>
        <dbReference type="EMBL" id="VAW56519.1"/>
    </source>
</evidence>
<evidence type="ECO:0008006" key="2">
    <source>
        <dbReference type="Google" id="ProtNLM"/>
    </source>
</evidence>
<organism evidence="1">
    <name type="scientific">hydrothermal vent metagenome</name>
    <dbReference type="NCBI Taxonomy" id="652676"/>
    <lineage>
        <taxon>unclassified sequences</taxon>
        <taxon>metagenomes</taxon>
        <taxon>ecological metagenomes</taxon>
    </lineage>
</organism>
<name>A0A3B0X4M3_9ZZZZ</name>
<dbReference type="EMBL" id="UOFF01000241">
    <property type="protein sequence ID" value="VAW56519.1"/>
    <property type="molecule type" value="Genomic_DNA"/>
</dbReference>
<protein>
    <recommendedName>
        <fullName evidence="2">DUF86 domain-containing protein</fullName>
    </recommendedName>
</protein>